<dbReference type="GO" id="GO:0005886">
    <property type="term" value="C:plasma membrane"/>
    <property type="evidence" value="ECO:0007669"/>
    <property type="project" value="UniProtKB-SubCell"/>
</dbReference>
<evidence type="ECO:0000256" key="6">
    <source>
        <dbReference type="ARBA" id="ARBA00022840"/>
    </source>
</evidence>
<feature type="domain" description="ABC transporter" evidence="10">
    <location>
        <begin position="627"/>
        <end position="859"/>
    </location>
</feature>
<dbReference type="FunFam" id="3.40.50.300:FF:000299">
    <property type="entry name" value="ABC transporter ATP-binding protein/permease"/>
    <property type="match status" value="1"/>
</dbReference>
<dbReference type="InterPro" id="IPR017871">
    <property type="entry name" value="ABC_transporter-like_CS"/>
</dbReference>
<evidence type="ECO:0000256" key="5">
    <source>
        <dbReference type="ARBA" id="ARBA00022741"/>
    </source>
</evidence>
<keyword evidence="5" id="KW-0547">Nucleotide-binding</keyword>
<dbReference type="InterPro" id="IPR011527">
    <property type="entry name" value="ABC1_TM_dom"/>
</dbReference>
<evidence type="ECO:0000256" key="1">
    <source>
        <dbReference type="ARBA" id="ARBA00004651"/>
    </source>
</evidence>
<dbReference type="InterPro" id="IPR027417">
    <property type="entry name" value="P-loop_NTPase"/>
</dbReference>
<feature type="transmembrane region" description="Helical" evidence="9">
    <location>
        <begin position="531"/>
        <end position="555"/>
    </location>
</feature>
<dbReference type="InterPro" id="IPR022515">
    <property type="entry name" value="NHPM_micro_ABC2"/>
</dbReference>
<evidence type="ECO:0000313" key="12">
    <source>
        <dbReference type="EMBL" id="QEE30401.1"/>
    </source>
</evidence>
<keyword evidence="7 9" id="KW-1133">Transmembrane helix</keyword>
<dbReference type="PROSITE" id="PS50929">
    <property type="entry name" value="ABC_TM1F"/>
    <property type="match status" value="1"/>
</dbReference>
<evidence type="ECO:0000256" key="2">
    <source>
        <dbReference type="ARBA" id="ARBA00022448"/>
    </source>
</evidence>
<dbReference type="SMART" id="SM00382">
    <property type="entry name" value="AAA"/>
    <property type="match status" value="1"/>
</dbReference>
<dbReference type="GO" id="GO:0140359">
    <property type="term" value="F:ABC-type transporter activity"/>
    <property type="evidence" value="ECO:0007669"/>
    <property type="project" value="InterPro"/>
</dbReference>
<dbReference type="Pfam" id="PF00005">
    <property type="entry name" value="ABC_tran"/>
    <property type="match status" value="1"/>
</dbReference>
<dbReference type="Proteomes" id="UP000321820">
    <property type="component" value="Chromosome"/>
</dbReference>
<dbReference type="GO" id="GO:0005524">
    <property type="term" value="F:ATP binding"/>
    <property type="evidence" value="ECO:0007669"/>
    <property type="project" value="UniProtKB-KW"/>
</dbReference>
<feature type="transmembrane region" description="Helical" evidence="9">
    <location>
        <begin position="451"/>
        <end position="472"/>
    </location>
</feature>
<evidence type="ECO:0000256" key="8">
    <source>
        <dbReference type="ARBA" id="ARBA00023136"/>
    </source>
</evidence>
<keyword evidence="13" id="KW-1185">Reference proteome</keyword>
<dbReference type="SUPFAM" id="SSF52540">
    <property type="entry name" value="P-loop containing nucleoside triphosphate hydrolases"/>
    <property type="match status" value="1"/>
</dbReference>
<dbReference type="NCBIfam" id="TIGR03797">
    <property type="entry name" value="NHLM_micro_ABC2"/>
    <property type="match status" value="1"/>
</dbReference>
<feature type="domain" description="ABC transmembrane type-1" evidence="11">
    <location>
        <begin position="315"/>
        <end position="595"/>
    </location>
</feature>
<feature type="transmembrane region" description="Helical" evidence="9">
    <location>
        <begin position="575"/>
        <end position="600"/>
    </location>
</feature>
<dbReference type="PROSITE" id="PS00211">
    <property type="entry name" value="ABC_TRANSPORTER_1"/>
    <property type="match status" value="1"/>
</dbReference>
<keyword evidence="3" id="KW-1003">Cell membrane</keyword>
<evidence type="ECO:0000259" key="10">
    <source>
        <dbReference type="PROSITE" id="PS50893"/>
    </source>
</evidence>
<feature type="transmembrane region" description="Helical" evidence="9">
    <location>
        <begin position="349"/>
        <end position="373"/>
    </location>
</feature>
<dbReference type="GO" id="GO:0016887">
    <property type="term" value="F:ATP hydrolysis activity"/>
    <property type="evidence" value="ECO:0007669"/>
    <property type="project" value="InterPro"/>
</dbReference>
<feature type="transmembrane region" description="Helical" evidence="9">
    <location>
        <begin position="422"/>
        <end position="445"/>
    </location>
</feature>
<dbReference type="EMBL" id="CP042806">
    <property type="protein sequence ID" value="QEE30401.1"/>
    <property type="molecule type" value="Genomic_DNA"/>
</dbReference>
<dbReference type="PROSITE" id="PS50893">
    <property type="entry name" value="ABC_TRANSPORTER_2"/>
    <property type="match status" value="1"/>
</dbReference>
<dbReference type="RefSeq" id="WP_147649698.1">
    <property type="nucleotide sequence ID" value="NZ_CP042806.1"/>
</dbReference>
<gene>
    <name evidence="12" type="ORF">FTW19_21905</name>
</gene>
<dbReference type="Gene3D" id="1.20.1560.10">
    <property type="entry name" value="ABC transporter type 1, transmembrane domain"/>
    <property type="match status" value="1"/>
</dbReference>
<evidence type="ECO:0000256" key="4">
    <source>
        <dbReference type="ARBA" id="ARBA00022692"/>
    </source>
</evidence>
<dbReference type="Gene3D" id="3.40.50.300">
    <property type="entry name" value="P-loop containing nucleotide triphosphate hydrolases"/>
    <property type="match status" value="1"/>
</dbReference>
<organism evidence="12 13">
    <name type="scientific">Terriglobus albidus</name>
    <dbReference type="NCBI Taxonomy" id="1592106"/>
    <lineage>
        <taxon>Bacteria</taxon>
        <taxon>Pseudomonadati</taxon>
        <taxon>Acidobacteriota</taxon>
        <taxon>Terriglobia</taxon>
        <taxon>Terriglobales</taxon>
        <taxon>Acidobacteriaceae</taxon>
        <taxon>Terriglobus</taxon>
    </lineage>
</organism>
<name>A0A5B9EJ22_9BACT</name>
<evidence type="ECO:0000256" key="3">
    <source>
        <dbReference type="ARBA" id="ARBA00022475"/>
    </source>
</evidence>
<evidence type="ECO:0000256" key="7">
    <source>
        <dbReference type="ARBA" id="ARBA00022989"/>
    </source>
</evidence>
<dbReference type="InterPro" id="IPR003593">
    <property type="entry name" value="AAA+_ATPase"/>
</dbReference>
<evidence type="ECO:0000313" key="13">
    <source>
        <dbReference type="Proteomes" id="UP000321820"/>
    </source>
</evidence>
<sequence length="862" mass="94295">MDTLTPTRFLLDGEGGAWRIERGTVDLFLVDVDHAGQTGPLFHSTTLEAGTAIFAVGKVVQTENMATLLCQARAGAVVTPLLQPQEDEIAEWKEKLAFASGLEKDPDAPLDALHYILLQTLIAQRDSHEHGESRRLKDKEREGRSAVSRALLELGSVLSTHEDPDAVIADERSAIFAACRFLGHHAGIEIRAPKSFSTSDDPLRDVAAIARASGVRHREVVLRGAWWRQDHGPLLAFLAENEDAAPSPVALLHETHSYRIYDPAKGTVVPLTTDIAAKLLPDAVMFYRPFPSRAIDWKDLLRFGLFGTRKDATTVVIVGIASGLLALVTPVATGILFDTIIPSAQRPQLYQMAALLFTANMVGFLISLTSSIAMQRMEGRMEGAIQSAVWDRLLSLPVRFFRDYNSGDLVNRSLAIGQIRQMLTGTALSTILSGIFSIFSFFLLFRYSMSMALVASVLVVITAAFSALCGYLQMRFHRQIYEIAGKISGLTLEIMNGIAKLRMSGTESHGFARWATEFAKQKNAYNKAARVNIAIDIFNGIFPSVAGIAIFYYGFEQMTSSAGLTPGSFVAFNAAFGQFLGSALGLARTLVSIIGIIPAYERAAPIMKAIPESTESRFDPGRLRGAIEASRLRFRYKEDLPIVLNDVSFTINPGEFVAFVGHSGSGKSTLFRLLLGFEKPESGFIHFDGLDLDDIDPQALRRQMGVVLQNGRITDGDIFTNIIGSAPLSIDDAWVAARAAGLDKDIEAMPMGMHTIISEGGGGLSGGQRQRLLIARAIVHRPRILLFDEATSALDNQTQATVSRSLEQLNSTRIVIAHRLSTILHADRIFVFDQGRIVQQGSYEELMSQEGLFRNLAERQIA</sequence>
<dbReference type="InterPro" id="IPR036640">
    <property type="entry name" value="ABC1_TM_sf"/>
</dbReference>
<dbReference type="KEGG" id="talb:FTW19_21905"/>
<keyword evidence="2" id="KW-0813">Transport</keyword>
<dbReference type="AlphaFoldDB" id="A0A5B9EJ22"/>
<keyword evidence="4 9" id="KW-0812">Transmembrane</keyword>
<keyword evidence="6" id="KW-0067">ATP-binding</keyword>
<dbReference type="PANTHER" id="PTHR24221">
    <property type="entry name" value="ATP-BINDING CASSETTE SUB-FAMILY B"/>
    <property type="match status" value="1"/>
</dbReference>
<evidence type="ECO:0000256" key="9">
    <source>
        <dbReference type="SAM" id="Phobius"/>
    </source>
</evidence>
<feature type="transmembrane region" description="Helical" evidence="9">
    <location>
        <begin position="312"/>
        <end position="337"/>
    </location>
</feature>
<evidence type="ECO:0000259" key="11">
    <source>
        <dbReference type="PROSITE" id="PS50929"/>
    </source>
</evidence>
<reference evidence="12 13" key="1">
    <citation type="submission" date="2019-08" db="EMBL/GenBank/DDBJ databases">
        <title>Complete genome sequence of Terriglobus albidus strain ORNL.</title>
        <authorList>
            <person name="Podar M."/>
        </authorList>
    </citation>
    <scope>NUCLEOTIDE SEQUENCE [LARGE SCALE GENOMIC DNA]</scope>
    <source>
        <strain evidence="12 13">ORNL</strain>
    </source>
</reference>
<dbReference type="Pfam" id="PF00664">
    <property type="entry name" value="ABC_membrane"/>
    <property type="match status" value="1"/>
</dbReference>
<accession>A0A5B9EJ22</accession>
<dbReference type="PANTHER" id="PTHR24221:SF654">
    <property type="entry name" value="ATP-BINDING CASSETTE SUB-FAMILY B MEMBER 6"/>
    <property type="match status" value="1"/>
</dbReference>
<dbReference type="SUPFAM" id="SSF90123">
    <property type="entry name" value="ABC transporter transmembrane region"/>
    <property type="match status" value="1"/>
</dbReference>
<proteinExistence type="predicted"/>
<protein>
    <submittedName>
        <fullName evidence="12">NHLP bacteriocin export ABC transporter permease/ATPase subunit</fullName>
    </submittedName>
</protein>
<dbReference type="InterPro" id="IPR039421">
    <property type="entry name" value="Type_1_exporter"/>
</dbReference>
<dbReference type="OrthoDB" id="9771903at2"/>
<dbReference type="InterPro" id="IPR003439">
    <property type="entry name" value="ABC_transporter-like_ATP-bd"/>
</dbReference>
<dbReference type="GO" id="GO:0034040">
    <property type="term" value="F:ATPase-coupled lipid transmembrane transporter activity"/>
    <property type="evidence" value="ECO:0007669"/>
    <property type="project" value="TreeGrafter"/>
</dbReference>
<keyword evidence="8 9" id="KW-0472">Membrane</keyword>
<comment type="subcellular location">
    <subcellularLocation>
        <location evidence="1">Cell membrane</location>
        <topology evidence="1">Multi-pass membrane protein</topology>
    </subcellularLocation>
</comment>